<reference evidence="2 3" key="1">
    <citation type="submission" date="2017-11" db="EMBL/GenBank/DDBJ databases">
        <title>De-novo sequencing of pomegranate (Punica granatum L.) genome.</title>
        <authorList>
            <person name="Akparov Z."/>
            <person name="Amiraslanov A."/>
            <person name="Hajiyeva S."/>
            <person name="Abbasov M."/>
            <person name="Kaur K."/>
            <person name="Hamwieh A."/>
            <person name="Solovyev V."/>
            <person name="Salamov A."/>
            <person name="Braich B."/>
            <person name="Kosarev P."/>
            <person name="Mahmoud A."/>
            <person name="Hajiyev E."/>
            <person name="Babayeva S."/>
            <person name="Izzatullayeva V."/>
            <person name="Mammadov A."/>
            <person name="Mammadov A."/>
            <person name="Sharifova S."/>
            <person name="Ojaghi J."/>
            <person name="Eynullazada K."/>
            <person name="Bayramov B."/>
            <person name="Abdulazimova A."/>
            <person name="Shahmuradov I."/>
        </authorList>
    </citation>
    <scope>NUCLEOTIDE SEQUENCE [LARGE SCALE GENOMIC DNA]</scope>
    <source>
        <strain evidence="3">cv. AG2017</strain>
        <tissue evidence="2">Leaf</tissue>
    </source>
</reference>
<dbReference type="AlphaFoldDB" id="A0A2I0J6B6"/>
<keyword evidence="3" id="KW-1185">Reference proteome</keyword>
<comment type="caution">
    <text evidence="2">The sequence shown here is derived from an EMBL/GenBank/DDBJ whole genome shotgun (WGS) entry which is preliminary data.</text>
</comment>
<dbReference type="Proteomes" id="UP000233551">
    <property type="component" value="Unassembled WGS sequence"/>
</dbReference>
<evidence type="ECO:0000313" key="3">
    <source>
        <dbReference type="Proteomes" id="UP000233551"/>
    </source>
</evidence>
<feature type="region of interest" description="Disordered" evidence="1">
    <location>
        <begin position="40"/>
        <end position="84"/>
    </location>
</feature>
<name>A0A2I0J6B6_PUNGR</name>
<gene>
    <name evidence="2" type="ORF">CRG98_027833</name>
</gene>
<accession>A0A2I0J6B6</accession>
<feature type="compositionally biased region" description="Basic and acidic residues" evidence="1">
    <location>
        <begin position="40"/>
        <end position="53"/>
    </location>
</feature>
<dbReference type="STRING" id="22663.A0A2I0J6B6"/>
<organism evidence="2 3">
    <name type="scientific">Punica granatum</name>
    <name type="common">Pomegranate</name>
    <dbReference type="NCBI Taxonomy" id="22663"/>
    <lineage>
        <taxon>Eukaryota</taxon>
        <taxon>Viridiplantae</taxon>
        <taxon>Streptophyta</taxon>
        <taxon>Embryophyta</taxon>
        <taxon>Tracheophyta</taxon>
        <taxon>Spermatophyta</taxon>
        <taxon>Magnoliopsida</taxon>
        <taxon>eudicotyledons</taxon>
        <taxon>Gunneridae</taxon>
        <taxon>Pentapetalae</taxon>
        <taxon>rosids</taxon>
        <taxon>malvids</taxon>
        <taxon>Myrtales</taxon>
        <taxon>Lythraceae</taxon>
        <taxon>Punica</taxon>
    </lineage>
</organism>
<evidence type="ECO:0000256" key="1">
    <source>
        <dbReference type="SAM" id="MobiDB-lite"/>
    </source>
</evidence>
<dbReference type="EMBL" id="PGOL01001992">
    <property type="protein sequence ID" value="PKI51785.1"/>
    <property type="molecule type" value="Genomic_DNA"/>
</dbReference>
<dbReference type="PANTHER" id="PTHR32108:SF9">
    <property type="entry name" value="REVERSE TRANSCRIPTASE RNASE H-LIKE DOMAIN-CONTAINING PROTEIN"/>
    <property type="match status" value="1"/>
</dbReference>
<dbReference type="PANTHER" id="PTHR32108">
    <property type="entry name" value="DNA-DIRECTED RNA POLYMERASE SUBUNIT ALPHA"/>
    <property type="match status" value="1"/>
</dbReference>
<evidence type="ECO:0000313" key="2">
    <source>
        <dbReference type="EMBL" id="PKI51785.1"/>
    </source>
</evidence>
<proteinExistence type="predicted"/>
<protein>
    <submittedName>
        <fullName evidence="2">Uncharacterized protein</fullName>
    </submittedName>
</protein>
<sequence>MFHGTLKGAYYSHLMGHKSSFSEVIMAGKQVGLGIKLGRIEGPTKKKEKESSRKTTTAVPPTGNRRGKETSVNAVDSGHQGPQPYSMSFTPAPPTTPAYALPPVHYQPQHSAQLVYYSALLAPHPPSNRTGPRLREFLSRRSGHKPRRANKAVPHNPGRAYSSHPYRFHFPTYSSNFSENQSLHCEYHSGAPGHTTVNCWKLREEVQKMIDANKLSFNAVRPPNVQANPLPNHGSSSGPTINLISICTIGEDESKQDGPVGFTGSGAARTPFVIEVPAQEPYQDSKRHGSDALGVGVRELGGCEKGKALAAALRALSEATLIPQMKVTEEEAEAFMKIIKLPSEGWAHSLALHIVCKCNNFIISWVMIDNGSDLNVCPISTLKHMNVDLNHIRPSKTAVRAFDGLQREVNGEIDLLIDVDPWSFNVTFQTISIIRDNGEVGPIRVDCMVGKVILRHNYIPSTKLKAHGQEISLPIEVEEYKKRRGLGFRLSCHEIVQACSTSTVSPHTIGESIGACRFPHSPTSFQVHRTSSEAP</sequence>